<keyword evidence="3" id="KW-1185">Reference proteome</keyword>
<gene>
    <name evidence="2" type="ORF">PR048_009511</name>
</gene>
<accession>A0ABQ9I046</accession>
<evidence type="ECO:0000259" key="1">
    <source>
        <dbReference type="Pfam" id="PF02889"/>
    </source>
</evidence>
<dbReference type="EMBL" id="JARBHB010000003">
    <property type="protein sequence ID" value="KAJ8890006.1"/>
    <property type="molecule type" value="Genomic_DNA"/>
</dbReference>
<dbReference type="Gene3D" id="1.10.3380.10">
    <property type="entry name" value="Sec63 N-terminal domain-like domain"/>
    <property type="match status" value="1"/>
</dbReference>
<name>A0ABQ9I046_9NEOP</name>
<dbReference type="InterPro" id="IPR004179">
    <property type="entry name" value="Sec63-dom"/>
</dbReference>
<comment type="caution">
    <text evidence="2">The sequence shown here is derived from an EMBL/GenBank/DDBJ whole genome shotgun (WGS) entry which is preliminary data.</text>
</comment>
<organism evidence="2 3">
    <name type="scientific">Dryococelus australis</name>
    <dbReference type="NCBI Taxonomy" id="614101"/>
    <lineage>
        <taxon>Eukaryota</taxon>
        <taxon>Metazoa</taxon>
        <taxon>Ecdysozoa</taxon>
        <taxon>Arthropoda</taxon>
        <taxon>Hexapoda</taxon>
        <taxon>Insecta</taxon>
        <taxon>Pterygota</taxon>
        <taxon>Neoptera</taxon>
        <taxon>Polyneoptera</taxon>
        <taxon>Phasmatodea</taxon>
        <taxon>Verophasmatodea</taxon>
        <taxon>Anareolatae</taxon>
        <taxon>Phasmatidae</taxon>
        <taxon>Eurycanthinae</taxon>
        <taxon>Dryococelus</taxon>
    </lineage>
</organism>
<sequence length="87" mass="10205">MCLWCGCSPQNAVRIVRALFEVYLRRNNPLVAGRLLKMSIMFEQQQWTEESSMRQFRILGPDIIDKIESHHLSVEKLRDMDVREIGA</sequence>
<evidence type="ECO:0000313" key="2">
    <source>
        <dbReference type="EMBL" id="KAJ8890006.1"/>
    </source>
</evidence>
<dbReference type="SUPFAM" id="SSF158702">
    <property type="entry name" value="Sec63 N-terminal domain-like"/>
    <property type="match status" value="1"/>
</dbReference>
<protein>
    <recommendedName>
        <fullName evidence="1">SEC63 domain-containing protein</fullName>
    </recommendedName>
</protein>
<reference evidence="2 3" key="1">
    <citation type="submission" date="2023-02" db="EMBL/GenBank/DDBJ databases">
        <title>LHISI_Scaffold_Assembly.</title>
        <authorList>
            <person name="Stuart O.P."/>
            <person name="Cleave R."/>
            <person name="Magrath M.J.L."/>
            <person name="Mikheyev A.S."/>
        </authorList>
    </citation>
    <scope>NUCLEOTIDE SEQUENCE [LARGE SCALE GENOMIC DNA]</scope>
    <source>
        <strain evidence="2">Daus_M_001</strain>
        <tissue evidence="2">Leg muscle</tissue>
    </source>
</reference>
<evidence type="ECO:0000313" key="3">
    <source>
        <dbReference type="Proteomes" id="UP001159363"/>
    </source>
</evidence>
<proteinExistence type="predicted"/>
<dbReference type="Proteomes" id="UP001159363">
    <property type="component" value="Chromosome 3"/>
</dbReference>
<dbReference type="Gene3D" id="1.10.150.20">
    <property type="entry name" value="5' to 3' exonuclease, C-terminal subdomain"/>
    <property type="match status" value="1"/>
</dbReference>
<feature type="domain" description="SEC63" evidence="1">
    <location>
        <begin position="10"/>
        <end position="60"/>
    </location>
</feature>
<dbReference type="Pfam" id="PF02889">
    <property type="entry name" value="Sec63"/>
    <property type="match status" value="1"/>
</dbReference>